<evidence type="ECO:0000313" key="1">
    <source>
        <dbReference type="EMBL" id="GAI17662.1"/>
    </source>
</evidence>
<accession>X1LEC6</accession>
<comment type="caution">
    <text evidence="1">The sequence shown here is derived from an EMBL/GenBank/DDBJ whole genome shotgun (WGS) entry which is preliminary data.</text>
</comment>
<name>X1LEC6_9ZZZZ</name>
<sequence length="52" mass="5833">MARSINEVFRSYGLASSPDMARNYPLVRIFEVNYPPNIAQLAAELDNAYPVS</sequence>
<dbReference type="AlphaFoldDB" id="X1LEC6"/>
<dbReference type="EMBL" id="BARV01005780">
    <property type="protein sequence ID" value="GAI17662.1"/>
    <property type="molecule type" value="Genomic_DNA"/>
</dbReference>
<gene>
    <name evidence="1" type="ORF">S06H3_11737</name>
</gene>
<proteinExistence type="predicted"/>
<protein>
    <submittedName>
        <fullName evidence="1">Uncharacterized protein</fullName>
    </submittedName>
</protein>
<reference evidence="1" key="1">
    <citation type="journal article" date="2014" name="Front. Microbiol.">
        <title>High frequency of phylogenetically diverse reductive dehalogenase-homologous genes in deep subseafloor sedimentary metagenomes.</title>
        <authorList>
            <person name="Kawai M."/>
            <person name="Futagami T."/>
            <person name="Toyoda A."/>
            <person name="Takaki Y."/>
            <person name="Nishi S."/>
            <person name="Hori S."/>
            <person name="Arai W."/>
            <person name="Tsubouchi T."/>
            <person name="Morono Y."/>
            <person name="Uchiyama I."/>
            <person name="Ito T."/>
            <person name="Fujiyama A."/>
            <person name="Inagaki F."/>
            <person name="Takami H."/>
        </authorList>
    </citation>
    <scope>NUCLEOTIDE SEQUENCE</scope>
    <source>
        <strain evidence="1">Expedition CK06-06</strain>
    </source>
</reference>
<organism evidence="1">
    <name type="scientific">marine sediment metagenome</name>
    <dbReference type="NCBI Taxonomy" id="412755"/>
    <lineage>
        <taxon>unclassified sequences</taxon>
        <taxon>metagenomes</taxon>
        <taxon>ecological metagenomes</taxon>
    </lineage>
</organism>